<dbReference type="Pfam" id="PF00098">
    <property type="entry name" value="zf-CCHC"/>
    <property type="match status" value="1"/>
</dbReference>
<name>A0A4C1TTP5_EUMVA</name>
<dbReference type="EMBL" id="BGZK01006287">
    <property type="protein sequence ID" value="GBP17391.1"/>
    <property type="molecule type" value="Genomic_DNA"/>
</dbReference>
<evidence type="ECO:0000259" key="3">
    <source>
        <dbReference type="PROSITE" id="PS50158"/>
    </source>
</evidence>
<evidence type="ECO:0000313" key="5">
    <source>
        <dbReference type="Proteomes" id="UP000299102"/>
    </source>
</evidence>
<reference evidence="4 5" key="1">
    <citation type="journal article" date="2019" name="Commun. Biol.">
        <title>The bagworm genome reveals a unique fibroin gene that provides high tensile strength.</title>
        <authorList>
            <person name="Kono N."/>
            <person name="Nakamura H."/>
            <person name="Ohtoshi R."/>
            <person name="Tomita M."/>
            <person name="Numata K."/>
            <person name="Arakawa K."/>
        </authorList>
    </citation>
    <scope>NUCLEOTIDE SEQUENCE [LARGE SCALE GENOMIC DNA]</scope>
</reference>
<proteinExistence type="predicted"/>
<feature type="compositionally biased region" description="Polar residues" evidence="2">
    <location>
        <begin position="127"/>
        <end position="136"/>
    </location>
</feature>
<dbReference type="Gene3D" id="4.10.60.10">
    <property type="entry name" value="Zinc finger, CCHC-type"/>
    <property type="match status" value="1"/>
</dbReference>
<organism evidence="4 5">
    <name type="scientific">Eumeta variegata</name>
    <name type="common">Bagworm moth</name>
    <name type="synonym">Eumeta japonica</name>
    <dbReference type="NCBI Taxonomy" id="151549"/>
    <lineage>
        <taxon>Eukaryota</taxon>
        <taxon>Metazoa</taxon>
        <taxon>Ecdysozoa</taxon>
        <taxon>Arthropoda</taxon>
        <taxon>Hexapoda</taxon>
        <taxon>Insecta</taxon>
        <taxon>Pterygota</taxon>
        <taxon>Neoptera</taxon>
        <taxon>Endopterygota</taxon>
        <taxon>Lepidoptera</taxon>
        <taxon>Glossata</taxon>
        <taxon>Ditrysia</taxon>
        <taxon>Tineoidea</taxon>
        <taxon>Psychidae</taxon>
        <taxon>Oiketicinae</taxon>
        <taxon>Eumeta</taxon>
    </lineage>
</organism>
<sequence>MSSAYTKISQLSFNDRRSLRRGEKVVFERSLDQVREAITSCKQSIRKASKFGGRLEALLNEAVAVRNEWPTVPRGGNRQQGCQYCKEVTIQVIIAEGRQSFFCNICKINGHTGNRFCVPRRQVNMGNRSQQYSYRPTGNGGNPPRDNGTIRDNRPRNQIRGTARELVCFKCNQPGHWARECQSNLGPGQASNLGREENPFNYENRPGNSNRPLSQ</sequence>
<evidence type="ECO:0000313" key="4">
    <source>
        <dbReference type="EMBL" id="GBP17391.1"/>
    </source>
</evidence>
<dbReference type="GO" id="GO:0008270">
    <property type="term" value="F:zinc ion binding"/>
    <property type="evidence" value="ECO:0007669"/>
    <property type="project" value="UniProtKB-KW"/>
</dbReference>
<gene>
    <name evidence="4" type="ORF">EVAR_102539_1</name>
</gene>
<dbReference type="AlphaFoldDB" id="A0A4C1TTP5"/>
<accession>A0A4C1TTP5</accession>
<evidence type="ECO:0000256" key="2">
    <source>
        <dbReference type="SAM" id="MobiDB-lite"/>
    </source>
</evidence>
<feature type="region of interest" description="Disordered" evidence="2">
    <location>
        <begin position="127"/>
        <end position="157"/>
    </location>
</feature>
<keyword evidence="1" id="KW-0862">Zinc</keyword>
<keyword evidence="1" id="KW-0863">Zinc-finger</keyword>
<feature type="compositionally biased region" description="Polar residues" evidence="2">
    <location>
        <begin position="206"/>
        <end position="215"/>
    </location>
</feature>
<dbReference type="InterPro" id="IPR001878">
    <property type="entry name" value="Znf_CCHC"/>
</dbReference>
<feature type="region of interest" description="Disordered" evidence="2">
    <location>
        <begin position="188"/>
        <end position="215"/>
    </location>
</feature>
<feature type="domain" description="CCHC-type" evidence="3">
    <location>
        <begin position="168"/>
        <end position="183"/>
    </location>
</feature>
<dbReference type="OrthoDB" id="1751331at2759"/>
<keyword evidence="1" id="KW-0479">Metal-binding</keyword>
<keyword evidence="5" id="KW-1185">Reference proteome</keyword>
<dbReference type="GO" id="GO:0003676">
    <property type="term" value="F:nucleic acid binding"/>
    <property type="evidence" value="ECO:0007669"/>
    <property type="project" value="InterPro"/>
</dbReference>
<dbReference type="SUPFAM" id="SSF57756">
    <property type="entry name" value="Retrovirus zinc finger-like domains"/>
    <property type="match status" value="1"/>
</dbReference>
<dbReference type="Proteomes" id="UP000299102">
    <property type="component" value="Unassembled WGS sequence"/>
</dbReference>
<evidence type="ECO:0000256" key="1">
    <source>
        <dbReference type="PROSITE-ProRule" id="PRU00047"/>
    </source>
</evidence>
<comment type="caution">
    <text evidence="4">The sequence shown here is derived from an EMBL/GenBank/DDBJ whole genome shotgun (WGS) entry which is preliminary data.</text>
</comment>
<dbReference type="InterPro" id="IPR036875">
    <property type="entry name" value="Znf_CCHC_sf"/>
</dbReference>
<protein>
    <recommendedName>
        <fullName evidence="3">CCHC-type domain-containing protein</fullName>
    </recommendedName>
</protein>
<dbReference type="PROSITE" id="PS50158">
    <property type="entry name" value="ZF_CCHC"/>
    <property type="match status" value="1"/>
</dbReference>
<dbReference type="SMART" id="SM00343">
    <property type="entry name" value="ZnF_C2HC"/>
    <property type="match status" value="1"/>
</dbReference>